<dbReference type="Gene3D" id="3.40.50.10440">
    <property type="entry name" value="Dihydroxyacetone kinase, domain 1"/>
    <property type="match status" value="1"/>
</dbReference>
<dbReference type="NCBIfam" id="TIGR02361">
    <property type="entry name" value="dak_ATP"/>
    <property type="match status" value="1"/>
</dbReference>
<dbReference type="PROSITE" id="PS51480">
    <property type="entry name" value="DHAL"/>
    <property type="match status" value="1"/>
</dbReference>
<evidence type="ECO:0000313" key="11">
    <source>
        <dbReference type="EMBL" id="KAG5602559.1"/>
    </source>
</evidence>
<reference evidence="11 12" key="1">
    <citation type="submission" date="2020-09" db="EMBL/GenBank/DDBJ databases">
        <title>De no assembly of potato wild relative species, Solanum commersonii.</title>
        <authorList>
            <person name="Cho K."/>
        </authorList>
    </citation>
    <scope>NUCLEOTIDE SEQUENCE [LARGE SCALE GENOMIC DNA]</scope>
    <source>
        <strain evidence="11">LZ3.2</strain>
        <tissue evidence="11">Leaf</tissue>
    </source>
</reference>
<dbReference type="SMART" id="SM01120">
    <property type="entry name" value="Dak2"/>
    <property type="match status" value="1"/>
</dbReference>
<evidence type="ECO:0000313" key="12">
    <source>
        <dbReference type="Proteomes" id="UP000824120"/>
    </source>
</evidence>
<dbReference type="PANTHER" id="PTHR28629">
    <property type="entry name" value="TRIOKINASE/FMN CYCLASE"/>
    <property type="match status" value="1"/>
</dbReference>
<keyword evidence="12" id="KW-1185">Reference proteome</keyword>
<organism evidence="11 12">
    <name type="scientific">Solanum commersonii</name>
    <name type="common">Commerson's wild potato</name>
    <name type="synonym">Commerson's nightshade</name>
    <dbReference type="NCBI Taxonomy" id="4109"/>
    <lineage>
        <taxon>Eukaryota</taxon>
        <taxon>Viridiplantae</taxon>
        <taxon>Streptophyta</taxon>
        <taxon>Embryophyta</taxon>
        <taxon>Tracheophyta</taxon>
        <taxon>Spermatophyta</taxon>
        <taxon>Magnoliopsida</taxon>
        <taxon>eudicotyledons</taxon>
        <taxon>Gunneridae</taxon>
        <taxon>Pentapetalae</taxon>
        <taxon>asterids</taxon>
        <taxon>lamiids</taxon>
        <taxon>Solanales</taxon>
        <taxon>Solanaceae</taxon>
        <taxon>Solanoideae</taxon>
        <taxon>Solaneae</taxon>
        <taxon>Solanum</taxon>
    </lineage>
</organism>
<dbReference type="GO" id="GO:0019563">
    <property type="term" value="P:glycerol catabolic process"/>
    <property type="evidence" value="ECO:0007669"/>
    <property type="project" value="TreeGrafter"/>
</dbReference>
<dbReference type="GO" id="GO:0004371">
    <property type="term" value="F:glycerone kinase activity"/>
    <property type="evidence" value="ECO:0007669"/>
    <property type="project" value="InterPro"/>
</dbReference>
<dbReference type="AlphaFoldDB" id="A0A9J5YS09"/>
<dbReference type="EMBL" id="JACXVP010000006">
    <property type="protein sequence ID" value="KAG5602559.1"/>
    <property type="molecule type" value="Genomic_DNA"/>
</dbReference>
<feature type="binding site" evidence="7">
    <location>
        <position position="113"/>
    </location>
    <ligand>
        <name>substrate</name>
    </ligand>
</feature>
<dbReference type="InterPro" id="IPR004006">
    <property type="entry name" value="DhaK_dom"/>
</dbReference>
<dbReference type="SUPFAM" id="SSF82549">
    <property type="entry name" value="DAK1/DegV-like"/>
    <property type="match status" value="1"/>
</dbReference>
<evidence type="ECO:0000256" key="7">
    <source>
        <dbReference type="PIRSR" id="PIRSR612734-2"/>
    </source>
</evidence>
<dbReference type="OrthoDB" id="1724672at2759"/>
<dbReference type="FunFam" id="1.25.40.340:FF:000002">
    <property type="entry name" value="Dihydroxyacetone kinase, L subunit"/>
    <property type="match status" value="1"/>
</dbReference>
<feature type="binding site" evidence="7">
    <location>
        <begin position="62"/>
        <end position="65"/>
    </location>
    <ligand>
        <name>substrate</name>
    </ligand>
</feature>
<keyword evidence="5" id="KW-0067">ATP-binding</keyword>
<gene>
    <name evidence="11" type="ORF">H5410_033929</name>
</gene>
<dbReference type="GO" id="GO:0005829">
    <property type="term" value="C:cytosol"/>
    <property type="evidence" value="ECO:0007669"/>
    <property type="project" value="TreeGrafter"/>
</dbReference>
<evidence type="ECO:0000256" key="8">
    <source>
        <dbReference type="SAM" id="MobiDB-lite"/>
    </source>
</evidence>
<keyword evidence="4" id="KW-0418">Kinase</keyword>
<feature type="compositionally biased region" description="Basic and acidic residues" evidence="8">
    <location>
        <begin position="364"/>
        <end position="375"/>
    </location>
</feature>
<dbReference type="InterPro" id="IPR036117">
    <property type="entry name" value="DhaL_dom_sf"/>
</dbReference>
<evidence type="ECO:0000259" key="10">
    <source>
        <dbReference type="PROSITE" id="PS51481"/>
    </source>
</evidence>
<dbReference type="FunFam" id="3.30.1180.20:FF:000001">
    <property type="entry name" value="Dihydroxyacetone kinase 1"/>
    <property type="match status" value="1"/>
</dbReference>
<dbReference type="InterPro" id="IPR004007">
    <property type="entry name" value="DhaL_dom"/>
</dbReference>
<protein>
    <recommendedName>
        <fullName evidence="13">3,4-dihydroxy-2-butanone kinase</fullName>
    </recommendedName>
</protein>
<dbReference type="Gene3D" id="1.25.40.340">
    <property type="match status" value="2"/>
</dbReference>
<dbReference type="InterPro" id="IPR012734">
    <property type="entry name" value="DhaK_ATP"/>
</dbReference>
<evidence type="ECO:0000256" key="4">
    <source>
        <dbReference type="ARBA" id="ARBA00022777"/>
    </source>
</evidence>
<dbReference type="SUPFAM" id="SSF101473">
    <property type="entry name" value="DhaL-like"/>
    <property type="match status" value="1"/>
</dbReference>
<dbReference type="PANTHER" id="PTHR28629:SF4">
    <property type="entry name" value="TRIOKINASE_FMN CYCLASE"/>
    <property type="match status" value="1"/>
</dbReference>
<evidence type="ECO:0008006" key="13">
    <source>
        <dbReference type="Google" id="ProtNLM"/>
    </source>
</evidence>
<dbReference type="Pfam" id="PF02734">
    <property type="entry name" value="Dak2"/>
    <property type="match status" value="2"/>
</dbReference>
<comment type="caution">
    <text evidence="11">The sequence shown here is derived from an EMBL/GenBank/DDBJ whole genome shotgun (WGS) entry which is preliminary data.</text>
</comment>
<keyword evidence="2" id="KW-0808">Transferase</keyword>
<accession>A0A9J5YS09</accession>
<keyword evidence="3" id="KW-0547">Nucleotide-binding</keyword>
<dbReference type="Proteomes" id="UP000824120">
    <property type="component" value="Chromosome 6"/>
</dbReference>
<feature type="domain" description="DhaK" evidence="10">
    <location>
        <begin position="11"/>
        <end position="341"/>
    </location>
</feature>
<comment type="similarity">
    <text evidence="1">Belongs to the dihydroxyacetone kinase (DAK) family.</text>
</comment>
<dbReference type="Gene3D" id="3.30.1180.20">
    <property type="entry name" value="Dihydroxyacetone kinase, domain 2"/>
    <property type="match status" value="1"/>
</dbReference>
<evidence type="ECO:0000256" key="5">
    <source>
        <dbReference type="ARBA" id="ARBA00022840"/>
    </source>
</evidence>
<sequence length="595" mass="62130">MDFQSKKLINDPNDVVTEFIEGLIENYPGLQYLDGFPEVKVVLRADVSGAKYDKVAIISGGGSGHEPAHAGFVGEGMLTAAICGDVFASPNVDSILAGIRAVTGPMGCLLIVKNYTGDRLNFGLAAEQAKSEGYKVEMVIVGDDCALPPPRGIAGRRGLAGTLLVHKVAGAAAACGLPLADVAAEAKRASEMVGTMGVALSVCTLPGQVTSDRLGPGKMELGLGIHGEAGAAVADLQPVDVVVSHVLKEILSPETNYVPITRGSRVVLLINGLGATPLMELMIIAGKAVPELQLEHGLAVDRVYTGSFMTSLDMAGFSISVMKADQAILDRLDAPTKAPNWPVGAEGNRPPAKIPVPLPPSHSIKSDKTLSRPEKLSPQGHILEAAIEAAATEVVNLRDNLNEWDNKVGDGDCGSTMFRGAVAILEDMKNYPLNDPAETINEIGASIGRVMGGTSGADSLEAAIAAVSKYGGASAGYRTLLDALIPALSALKEVNIMLFHDTSFAFFSYIPYSSRNFMHWDQRLNAGDDPVDAFIVSAEAASAGAESTKHMQAQAGRSTYVPGDILASVPDPGAMAAAAWYRAAALAVKEKYNTA</sequence>
<proteinExistence type="inferred from homology"/>
<feature type="region of interest" description="Disordered" evidence="8">
    <location>
        <begin position="339"/>
        <end position="376"/>
    </location>
</feature>
<evidence type="ECO:0000256" key="3">
    <source>
        <dbReference type="ARBA" id="ARBA00022741"/>
    </source>
</evidence>
<dbReference type="FunFam" id="3.40.50.10440:FF:000001">
    <property type="entry name" value="Dihydroxyacetone kinase, DhaK subunit"/>
    <property type="match status" value="1"/>
</dbReference>
<dbReference type="Pfam" id="PF02733">
    <property type="entry name" value="Dak1"/>
    <property type="match status" value="1"/>
</dbReference>
<dbReference type="GO" id="GO:0005524">
    <property type="term" value="F:ATP binding"/>
    <property type="evidence" value="ECO:0007669"/>
    <property type="project" value="UniProtKB-KW"/>
</dbReference>
<feature type="domain" description="DhaL" evidence="9">
    <location>
        <begin position="381"/>
        <end position="586"/>
    </location>
</feature>
<feature type="active site" description="Tele-hemiaminal-histidine intermediate" evidence="6">
    <location>
        <position position="226"/>
    </location>
</feature>
<evidence type="ECO:0000259" key="9">
    <source>
        <dbReference type="PROSITE" id="PS51480"/>
    </source>
</evidence>
<evidence type="ECO:0000256" key="2">
    <source>
        <dbReference type="ARBA" id="ARBA00022679"/>
    </source>
</evidence>
<dbReference type="PROSITE" id="PS51481">
    <property type="entry name" value="DHAK"/>
    <property type="match status" value="1"/>
</dbReference>
<feature type="binding site" evidence="7">
    <location>
        <position position="118"/>
    </location>
    <ligand>
        <name>substrate</name>
    </ligand>
</feature>
<evidence type="ECO:0000256" key="6">
    <source>
        <dbReference type="PIRSR" id="PIRSR612734-1"/>
    </source>
</evidence>
<dbReference type="InterPro" id="IPR050861">
    <property type="entry name" value="Dihydroxyacetone_Kinase"/>
</dbReference>
<name>A0A9J5YS09_SOLCO</name>
<evidence type="ECO:0000256" key="1">
    <source>
        <dbReference type="ARBA" id="ARBA00008757"/>
    </source>
</evidence>